<dbReference type="PANTHER" id="PTHR44586">
    <property type="entry name" value="F-BOX DOMAIN CONTAINING PROTEIN, EXPRESSED"/>
    <property type="match status" value="1"/>
</dbReference>
<protein>
    <recommendedName>
        <fullName evidence="1">F-box domain-containing protein</fullName>
    </recommendedName>
</protein>
<evidence type="ECO:0000259" key="1">
    <source>
        <dbReference type="PROSITE" id="PS50181"/>
    </source>
</evidence>
<name>A0ABC8WFF1_9POAL</name>
<dbReference type="CDD" id="cd09917">
    <property type="entry name" value="F-box_SF"/>
    <property type="match status" value="1"/>
</dbReference>
<sequence length="495" mass="56653">METFCKAGIISLRSLAIHPRNLFSLIFRVLPKLLCHCTGLLLKKFGEEGRVHPPSVGTSLGRMPELPQDILMDIFSTLEIPDLVRVGSVCSAWRSAYNTLRDNEQYKRSQTPCLLYTSESAGENVVCLYSLGEKRTYKLTLPEPPIRSRFLIGSSHGWLVTVDDRSEMHLVNPITGEQITLPSVITIEHVNSIVDKSGVVRKYELSYHTARQMVYKPSDPEHVKLHVKPTFDKFEVVRKYEPTERMVYYEPAVFAVDELRERLHYKAFVFPETSKGSYIVVLIHNPLNQLSFARAGDGKWTWLPPYTEYEDCSYKNGLLYAITIVGEIHAFDLSGPVITRKMIMGMMEDVIPDNIYIVHAPWGDLLNVWRVVDNEDATVDPAVHLLSTIEIKVNKVDTTAKRLEELKCFHDHVLFLGHNQSLCLSAKDHPHLKANHAYFTDNNKLYTRGYKNGRRDIGVFNLESNNRDKLLSPQPWSNWPTPMWITLSLAKLKMK</sequence>
<proteinExistence type="predicted"/>
<gene>
    <name evidence="2" type="ORF">URODEC1_LOCUS12886</name>
</gene>
<dbReference type="EMBL" id="OZ075122">
    <property type="protein sequence ID" value="CAL4908133.1"/>
    <property type="molecule type" value="Genomic_DNA"/>
</dbReference>
<evidence type="ECO:0000313" key="2">
    <source>
        <dbReference type="EMBL" id="CAL4908133.1"/>
    </source>
</evidence>
<reference evidence="3" key="1">
    <citation type="submission" date="2024-06" db="EMBL/GenBank/DDBJ databases">
        <authorList>
            <person name="Ryan C."/>
        </authorList>
    </citation>
    <scope>NUCLEOTIDE SEQUENCE [LARGE SCALE GENOMIC DNA]</scope>
</reference>
<dbReference type="Pfam" id="PF12937">
    <property type="entry name" value="F-box-like"/>
    <property type="match status" value="1"/>
</dbReference>
<dbReference type="InterPro" id="IPR036047">
    <property type="entry name" value="F-box-like_dom_sf"/>
</dbReference>
<dbReference type="InterPro" id="IPR001810">
    <property type="entry name" value="F-box_dom"/>
</dbReference>
<dbReference type="PANTHER" id="PTHR44586:SF23">
    <property type="entry name" value="F-BOX DOMAIN-CONTAINING PROTEIN"/>
    <property type="match status" value="1"/>
</dbReference>
<feature type="domain" description="F-box" evidence="1">
    <location>
        <begin position="60"/>
        <end position="109"/>
    </location>
</feature>
<dbReference type="SUPFAM" id="SSF81383">
    <property type="entry name" value="F-box domain"/>
    <property type="match status" value="1"/>
</dbReference>
<reference evidence="2 3" key="2">
    <citation type="submission" date="2024-10" db="EMBL/GenBank/DDBJ databases">
        <authorList>
            <person name="Ryan C."/>
        </authorList>
    </citation>
    <scope>NUCLEOTIDE SEQUENCE [LARGE SCALE GENOMIC DNA]</scope>
</reference>
<dbReference type="InterPro" id="IPR005174">
    <property type="entry name" value="KIB1-4_b-propeller"/>
</dbReference>
<dbReference type="AlphaFoldDB" id="A0ABC8WFF1"/>
<dbReference type="SMART" id="SM00256">
    <property type="entry name" value="FBOX"/>
    <property type="match status" value="1"/>
</dbReference>
<dbReference type="Proteomes" id="UP001497457">
    <property type="component" value="Chromosome 12b"/>
</dbReference>
<evidence type="ECO:0000313" key="3">
    <source>
        <dbReference type="Proteomes" id="UP001497457"/>
    </source>
</evidence>
<accession>A0ABC8WFF1</accession>
<organism evidence="2 3">
    <name type="scientific">Urochloa decumbens</name>
    <dbReference type="NCBI Taxonomy" id="240449"/>
    <lineage>
        <taxon>Eukaryota</taxon>
        <taxon>Viridiplantae</taxon>
        <taxon>Streptophyta</taxon>
        <taxon>Embryophyta</taxon>
        <taxon>Tracheophyta</taxon>
        <taxon>Spermatophyta</taxon>
        <taxon>Magnoliopsida</taxon>
        <taxon>Liliopsida</taxon>
        <taxon>Poales</taxon>
        <taxon>Poaceae</taxon>
        <taxon>PACMAD clade</taxon>
        <taxon>Panicoideae</taxon>
        <taxon>Panicodae</taxon>
        <taxon>Paniceae</taxon>
        <taxon>Melinidinae</taxon>
        <taxon>Urochloa</taxon>
    </lineage>
</organism>
<dbReference type="Pfam" id="PF03478">
    <property type="entry name" value="Beta-prop_KIB1-4"/>
    <property type="match status" value="1"/>
</dbReference>
<keyword evidence="3" id="KW-1185">Reference proteome</keyword>
<dbReference type="PROSITE" id="PS50181">
    <property type="entry name" value="FBOX"/>
    <property type="match status" value="1"/>
</dbReference>
<dbReference type="Gene3D" id="1.20.1280.50">
    <property type="match status" value="1"/>
</dbReference>